<dbReference type="AlphaFoldDB" id="A0A194XHV0"/>
<dbReference type="GeneID" id="28829257"/>
<dbReference type="InParanoid" id="A0A194XHV0"/>
<evidence type="ECO:0000256" key="2">
    <source>
        <dbReference type="SAM" id="Phobius"/>
    </source>
</evidence>
<feature type="transmembrane region" description="Helical" evidence="2">
    <location>
        <begin position="20"/>
        <end position="41"/>
    </location>
</feature>
<keyword evidence="4" id="KW-1185">Reference proteome</keyword>
<dbReference type="KEGG" id="psco:LY89DRAFT_730968"/>
<feature type="compositionally biased region" description="Polar residues" evidence="1">
    <location>
        <begin position="211"/>
        <end position="220"/>
    </location>
</feature>
<keyword evidence="2" id="KW-0812">Transmembrane</keyword>
<feature type="compositionally biased region" description="Polar residues" evidence="1">
    <location>
        <begin position="282"/>
        <end position="291"/>
    </location>
</feature>
<keyword evidence="2" id="KW-1133">Transmembrane helix</keyword>
<accession>A0A194XHV0</accession>
<keyword evidence="2" id="KW-0472">Membrane</keyword>
<feature type="compositionally biased region" description="Basic and acidic residues" evidence="1">
    <location>
        <begin position="259"/>
        <end position="273"/>
    </location>
</feature>
<dbReference type="Proteomes" id="UP000070700">
    <property type="component" value="Unassembled WGS sequence"/>
</dbReference>
<dbReference type="RefSeq" id="XP_018074066.1">
    <property type="nucleotide sequence ID" value="XM_018219531.1"/>
</dbReference>
<sequence length="291" mass="32089">MADSTCPKPDCIDSPLVSAASIMGIMTFIYAVLAGIFVAYIQAMTTASELGDLTLSFESTQRQLEACRRKMGYFNEVLPKGATREELYHLYGILRRGEEIVDDPNTKKMLNKVSQYNHFNKSKRLRSMVAGKAMKDAMDGRLKAAQRVVSEVQLGLIQLKQDIINADQIARSNALFNMMLDASKRPSSDEIARSAALSSMPQDLNMRPNGADSSAPSSSDLEYPFGPRFQTKPEDQQNTNENEKSAILLRSQMMTSDGGRSDPADREAAEDPLGKLMRARTMSVSGLGNEK</sequence>
<evidence type="ECO:0000313" key="4">
    <source>
        <dbReference type="Proteomes" id="UP000070700"/>
    </source>
</evidence>
<organism evidence="3 4">
    <name type="scientific">Mollisia scopiformis</name>
    <name type="common">Conifer needle endophyte fungus</name>
    <name type="synonym">Phialocephala scopiformis</name>
    <dbReference type="NCBI Taxonomy" id="149040"/>
    <lineage>
        <taxon>Eukaryota</taxon>
        <taxon>Fungi</taxon>
        <taxon>Dikarya</taxon>
        <taxon>Ascomycota</taxon>
        <taxon>Pezizomycotina</taxon>
        <taxon>Leotiomycetes</taxon>
        <taxon>Helotiales</taxon>
        <taxon>Mollisiaceae</taxon>
        <taxon>Mollisia</taxon>
    </lineage>
</organism>
<dbReference type="EMBL" id="KQ947410">
    <property type="protein sequence ID" value="KUJ19711.1"/>
    <property type="molecule type" value="Genomic_DNA"/>
</dbReference>
<evidence type="ECO:0000313" key="3">
    <source>
        <dbReference type="EMBL" id="KUJ19711.1"/>
    </source>
</evidence>
<protein>
    <submittedName>
        <fullName evidence="3">Uncharacterized protein</fullName>
    </submittedName>
</protein>
<evidence type="ECO:0000256" key="1">
    <source>
        <dbReference type="SAM" id="MobiDB-lite"/>
    </source>
</evidence>
<proteinExistence type="predicted"/>
<gene>
    <name evidence="3" type="ORF">LY89DRAFT_730968</name>
</gene>
<feature type="region of interest" description="Disordered" evidence="1">
    <location>
        <begin position="199"/>
        <end position="291"/>
    </location>
</feature>
<name>A0A194XHV0_MOLSC</name>
<reference evidence="3 4" key="1">
    <citation type="submission" date="2015-10" db="EMBL/GenBank/DDBJ databases">
        <title>Full genome of DAOMC 229536 Phialocephala scopiformis, a fungal endophyte of spruce producing the potent anti-insectan compound rugulosin.</title>
        <authorList>
            <consortium name="DOE Joint Genome Institute"/>
            <person name="Walker A.K."/>
            <person name="Frasz S.L."/>
            <person name="Seifert K.A."/>
            <person name="Miller J.D."/>
            <person name="Mondo S.J."/>
            <person name="Labutti K."/>
            <person name="Lipzen A."/>
            <person name="Dockter R."/>
            <person name="Kennedy M."/>
            <person name="Grigoriev I.V."/>
            <person name="Spatafora J.W."/>
        </authorList>
    </citation>
    <scope>NUCLEOTIDE SEQUENCE [LARGE SCALE GENOMIC DNA]</scope>
    <source>
        <strain evidence="3 4">CBS 120377</strain>
    </source>
</reference>